<proteinExistence type="predicted"/>
<evidence type="ECO:0000313" key="3">
    <source>
        <dbReference type="Proteomes" id="UP001642720"/>
    </source>
</evidence>
<gene>
    <name evidence="2" type="ORF">CCMA1212_004727</name>
</gene>
<reference evidence="2 3" key="1">
    <citation type="submission" date="2018-01" db="EMBL/GenBank/DDBJ databases">
        <title>Genome characterization of the sugarcane-associated fungus Trichoderma ghanense CCMA-1212 and their application in lignocelulose bioconversion.</title>
        <authorList>
            <person name="Steindorff A.S."/>
            <person name="Mendes T.D."/>
            <person name="Vilela E.S.D."/>
            <person name="Rodrigues D.S."/>
            <person name="Formighieri E.F."/>
            <person name="Melo I.S."/>
            <person name="Favaro L.C.L."/>
        </authorList>
    </citation>
    <scope>NUCLEOTIDE SEQUENCE [LARGE SCALE GENOMIC DNA]</scope>
    <source>
        <strain evidence="2 3">CCMA-1212</strain>
    </source>
</reference>
<dbReference type="RefSeq" id="XP_073559821.1">
    <property type="nucleotide sequence ID" value="XM_073702021.1"/>
</dbReference>
<feature type="region of interest" description="Disordered" evidence="1">
    <location>
        <begin position="176"/>
        <end position="208"/>
    </location>
</feature>
<organism evidence="2 3">
    <name type="scientific">Trichoderma ghanense</name>
    <dbReference type="NCBI Taxonomy" id="65468"/>
    <lineage>
        <taxon>Eukaryota</taxon>
        <taxon>Fungi</taxon>
        <taxon>Dikarya</taxon>
        <taxon>Ascomycota</taxon>
        <taxon>Pezizomycotina</taxon>
        <taxon>Sordariomycetes</taxon>
        <taxon>Hypocreomycetidae</taxon>
        <taxon>Hypocreales</taxon>
        <taxon>Hypocreaceae</taxon>
        <taxon>Trichoderma</taxon>
    </lineage>
</organism>
<evidence type="ECO:0000313" key="2">
    <source>
        <dbReference type="EMBL" id="TFB03620.1"/>
    </source>
</evidence>
<evidence type="ECO:0000256" key="1">
    <source>
        <dbReference type="SAM" id="MobiDB-lite"/>
    </source>
</evidence>
<protein>
    <submittedName>
        <fullName evidence="2">Uncharacterized protein</fullName>
    </submittedName>
</protein>
<accession>A0ABY2H5P4</accession>
<dbReference type="Proteomes" id="UP001642720">
    <property type="component" value="Unassembled WGS sequence"/>
</dbReference>
<dbReference type="GeneID" id="300576471"/>
<feature type="compositionally biased region" description="Pro residues" evidence="1">
    <location>
        <begin position="180"/>
        <end position="189"/>
    </location>
</feature>
<name>A0ABY2H5P4_9HYPO</name>
<dbReference type="EMBL" id="PPTA01000005">
    <property type="protein sequence ID" value="TFB03620.1"/>
    <property type="molecule type" value="Genomic_DNA"/>
</dbReference>
<keyword evidence="3" id="KW-1185">Reference proteome</keyword>
<sequence>MLARGRTGDANAPVPVHEGMERDSPLLHLLPCPVTKAPSPFTEARNSFPLFPFQGSLGPESTSTSLRMTFVALTLDLNNTLSRLPFPEPANPAALFASSHASESFLYHKLPRRGGQVAAVLHVLTPPLRPSAFGTPPPAPLLTSHTSSARFMLSALAISVPSAWYLPDLLPLQVQAPNSNSPPPPPLQPSPSALPQKGGLSAVAACSK</sequence>
<comment type="caution">
    <text evidence="2">The sequence shown here is derived from an EMBL/GenBank/DDBJ whole genome shotgun (WGS) entry which is preliminary data.</text>
</comment>